<proteinExistence type="inferred from homology"/>
<dbReference type="PANTHER" id="PTHR47691:SF3">
    <property type="entry name" value="HTH-TYPE TRANSCRIPTIONAL REGULATOR RV0890C-RELATED"/>
    <property type="match status" value="1"/>
</dbReference>
<dbReference type="SUPFAM" id="SSF48452">
    <property type="entry name" value="TPR-like"/>
    <property type="match status" value="3"/>
</dbReference>
<accession>A0A2P8CZ30</accession>
<evidence type="ECO:0000313" key="6">
    <source>
        <dbReference type="Proteomes" id="UP000240542"/>
    </source>
</evidence>
<feature type="domain" description="OmpR/PhoB-type" evidence="4">
    <location>
        <begin position="1"/>
        <end position="96"/>
    </location>
</feature>
<dbReference type="PROSITE" id="PS51755">
    <property type="entry name" value="OMPR_PHOB"/>
    <property type="match status" value="1"/>
</dbReference>
<evidence type="ECO:0000256" key="1">
    <source>
        <dbReference type="ARBA" id="ARBA00005820"/>
    </source>
</evidence>
<dbReference type="InterPro" id="IPR005158">
    <property type="entry name" value="BTAD"/>
</dbReference>
<dbReference type="Gene3D" id="1.10.10.10">
    <property type="entry name" value="Winged helix-like DNA-binding domain superfamily/Winged helix DNA-binding domain"/>
    <property type="match status" value="1"/>
</dbReference>
<sequence>MRFCVLGPLAVWTDAGAPVPVPGRKVRALLADLLLHEGRPVPADRLIDDLWGGSPPGSAAATLSAKVSQLRRALEQAEPGGRALVRTGPAGYRLETPAEARDTHRFEILIAEARACADPRALADTLAAALALWRGPAFADFADEPFTLAAAARLAELRLTAQEDHAEALLALGEHAALVAALGDLVAAHPLRERLRAAHMRALYRSGRQSEALASYADLRRRHADELGLDPGAELAALHGAILRQDPELQPPARPPVVRVRQHTTNLPTALGELVGRDDAVAGVRAALADDRLVTLTGPGGVGKTRLAVATAAQADDAFPDGVRLIELAALDHPGSSAEPGGALIDLVTAVLDIHDSVDPGDPRSPLQRLTGSLRSRRLLLVLDNCEHIVEQAAELADRLLRAAPGVRILATSREPLGVGGEVVWAVPPLEVPALPAAADPAVLERSSAVRLFVARARAAARGFALDAATGPAVAMLCRRLDGIPLALELAATRVPALGVHGLVDRLDDRFRLLATGHRGRPPRQQTLMAMIDWSWELLSGPERAVLRRLSAHSDGCTAEAAEAVCAGGDVPAADVLDLLARLVDRSLVVAVHDEEGSRYRLLESVAAYCAERMADAGETAEVRLRHHRYYADLAERAEPHLRGHDQRRWLRLLTAEAANLRGALDGAVADGHAAVALRLAASLAWYWFLRGRLGEARRFLDTALAADGGDPAGPAAPRARAASWAAGMAFLNGDTARWAERSDTALRLFDGVDDPAGRARAECFLAFAGSDAGDLEAGDALLDRSTAGFDAIADAWGTAAVLLVRAKHAHVRGELAVLERYAARSAELFRGLGDRWGQLQATAWLSALAEMTGDYERADRLQRDGLRDAEALGLWPEISSGLCWLSWIALQTADYEQARELSTQARSMAVDQGSTTTLVLADLVRAFTARKEGRFDDAEKYLHELRDNAPKDDTGAGHALYLPMVLVELGFLAEQRGDPAGAARLHLEARAIGRELTSPGDVAGAVAGLAGACALTGRAEDAAVLLGAAAAARDEAGRPVSPTERVDIHRVTAAAREALGEAAYTAAYARGSALTRAEADTAVDRVAALLGGAPQRHRRGAPDAGP</sequence>
<dbReference type="InterPro" id="IPR027417">
    <property type="entry name" value="P-loop_NTPase"/>
</dbReference>
<dbReference type="PANTHER" id="PTHR47691">
    <property type="entry name" value="REGULATOR-RELATED"/>
    <property type="match status" value="1"/>
</dbReference>
<evidence type="ECO:0000256" key="3">
    <source>
        <dbReference type="PROSITE-ProRule" id="PRU01091"/>
    </source>
</evidence>
<dbReference type="SMART" id="SM00862">
    <property type="entry name" value="Trans_reg_C"/>
    <property type="match status" value="1"/>
</dbReference>
<dbReference type="EMBL" id="PYGA01000023">
    <property type="protein sequence ID" value="PSK90213.1"/>
    <property type="molecule type" value="Genomic_DNA"/>
</dbReference>
<dbReference type="Gene3D" id="1.25.40.10">
    <property type="entry name" value="Tetratricopeptide repeat domain"/>
    <property type="match status" value="2"/>
</dbReference>
<comment type="similarity">
    <text evidence="1">Belongs to the AfsR/DnrI/RedD regulatory family.</text>
</comment>
<dbReference type="Pfam" id="PF03704">
    <property type="entry name" value="BTAD"/>
    <property type="match status" value="1"/>
</dbReference>
<organism evidence="5 6">
    <name type="scientific">Murinocardiopsis flavida</name>
    <dbReference type="NCBI Taxonomy" id="645275"/>
    <lineage>
        <taxon>Bacteria</taxon>
        <taxon>Bacillati</taxon>
        <taxon>Actinomycetota</taxon>
        <taxon>Actinomycetes</taxon>
        <taxon>Streptosporangiales</taxon>
        <taxon>Nocardiopsidaceae</taxon>
        <taxon>Murinocardiopsis</taxon>
    </lineage>
</organism>
<dbReference type="GO" id="GO:0006355">
    <property type="term" value="P:regulation of DNA-templated transcription"/>
    <property type="evidence" value="ECO:0007669"/>
    <property type="project" value="InterPro"/>
</dbReference>
<evidence type="ECO:0000313" key="5">
    <source>
        <dbReference type="EMBL" id="PSK90213.1"/>
    </source>
</evidence>
<keyword evidence="2 3" id="KW-0238">DNA-binding</keyword>
<dbReference type="Pfam" id="PF25872">
    <property type="entry name" value="HTH_77"/>
    <property type="match status" value="1"/>
</dbReference>
<protein>
    <submittedName>
        <fullName evidence="5">Putative ATPase</fullName>
    </submittedName>
</protein>
<dbReference type="InterPro" id="IPR036388">
    <property type="entry name" value="WH-like_DNA-bd_sf"/>
</dbReference>
<dbReference type="AlphaFoldDB" id="A0A2P8CZ30"/>
<dbReference type="SUPFAM" id="SSF52540">
    <property type="entry name" value="P-loop containing nucleoside triphosphate hydrolases"/>
    <property type="match status" value="1"/>
</dbReference>
<dbReference type="OrthoDB" id="3194665at2"/>
<name>A0A2P8CZ30_9ACTN</name>
<dbReference type="SUPFAM" id="SSF46894">
    <property type="entry name" value="C-terminal effector domain of the bipartite response regulators"/>
    <property type="match status" value="1"/>
</dbReference>
<feature type="DNA-binding region" description="OmpR/PhoB-type" evidence="3">
    <location>
        <begin position="1"/>
        <end position="96"/>
    </location>
</feature>
<gene>
    <name evidence="5" type="ORF">CLV63_12342</name>
</gene>
<reference evidence="5 6" key="1">
    <citation type="submission" date="2018-03" db="EMBL/GenBank/DDBJ databases">
        <title>Genomic Encyclopedia of Archaeal and Bacterial Type Strains, Phase II (KMG-II): from individual species to whole genera.</title>
        <authorList>
            <person name="Goeker M."/>
        </authorList>
    </citation>
    <scope>NUCLEOTIDE SEQUENCE [LARGE SCALE GENOMIC DNA]</scope>
    <source>
        <strain evidence="5 6">DSM 45312</strain>
    </source>
</reference>
<dbReference type="GO" id="GO:0003677">
    <property type="term" value="F:DNA binding"/>
    <property type="evidence" value="ECO:0007669"/>
    <property type="project" value="UniProtKB-UniRule"/>
</dbReference>
<dbReference type="InterPro" id="IPR011990">
    <property type="entry name" value="TPR-like_helical_dom_sf"/>
</dbReference>
<dbReference type="SMART" id="SM01043">
    <property type="entry name" value="BTAD"/>
    <property type="match status" value="1"/>
</dbReference>
<dbReference type="RefSeq" id="WP_106585900.1">
    <property type="nucleotide sequence ID" value="NZ_PYGA01000023.1"/>
</dbReference>
<dbReference type="InterPro" id="IPR058852">
    <property type="entry name" value="HTH_77"/>
</dbReference>
<dbReference type="InterPro" id="IPR001867">
    <property type="entry name" value="OmpR/PhoB-type_DNA-bd"/>
</dbReference>
<dbReference type="PRINTS" id="PR00364">
    <property type="entry name" value="DISEASERSIST"/>
</dbReference>
<evidence type="ECO:0000256" key="2">
    <source>
        <dbReference type="ARBA" id="ARBA00023125"/>
    </source>
</evidence>
<evidence type="ECO:0000259" key="4">
    <source>
        <dbReference type="PROSITE" id="PS51755"/>
    </source>
</evidence>
<dbReference type="InterPro" id="IPR016032">
    <property type="entry name" value="Sig_transdc_resp-reg_C-effctor"/>
</dbReference>
<comment type="caution">
    <text evidence="5">The sequence shown here is derived from an EMBL/GenBank/DDBJ whole genome shotgun (WGS) entry which is preliminary data.</text>
</comment>
<dbReference type="Proteomes" id="UP000240542">
    <property type="component" value="Unassembled WGS sequence"/>
</dbReference>
<keyword evidence="6" id="KW-1185">Reference proteome</keyword>
<dbReference type="Pfam" id="PF00486">
    <property type="entry name" value="Trans_reg_C"/>
    <property type="match status" value="1"/>
</dbReference>
<dbReference type="Gene3D" id="3.40.50.300">
    <property type="entry name" value="P-loop containing nucleotide triphosphate hydrolases"/>
    <property type="match status" value="1"/>
</dbReference>
<dbReference type="GO" id="GO:0000160">
    <property type="term" value="P:phosphorelay signal transduction system"/>
    <property type="evidence" value="ECO:0007669"/>
    <property type="project" value="InterPro"/>
</dbReference>
<dbReference type="CDD" id="cd15831">
    <property type="entry name" value="BTAD"/>
    <property type="match status" value="1"/>
</dbReference>